<keyword evidence="2" id="KW-0472">Membrane</keyword>
<dbReference type="AlphaFoldDB" id="A0A6A5X1M9"/>
<keyword evidence="4" id="KW-1185">Reference proteome</keyword>
<sequence length="154" mass="16127">MSRRKALPRNFLSLCQVITQPQTPPPNPTSSSNDDVSNGLPAGAKSGIGIGATVALVLIALSAFLLGRRISQVKRSSGITFDEAELDDTTTKSRNGDPAEPDGEGGKHCIGVVEQVAPVELDGGDIERGQSMDTVESSSRYRPNGTSSPVGEYT</sequence>
<dbReference type="Proteomes" id="UP000799779">
    <property type="component" value="Unassembled WGS sequence"/>
</dbReference>
<feature type="region of interest" description="Disordered" evidence="1">
    <location>
        <begin position="77"/>
        <end position="108"/>
    </location>
</feature>
<name>A0A6A5X1M9_9PLEO</name>
<dbReference type="EMBL" id="ML977562">
    <property type="protein sequence ID" value="KAF2005755.1"/>
    <property type="molecule type" value="Genomic_DNA"/>
</dbReference>
<reference evidence="3" key="1">
    <citation type="journal article" date="2020" name="Stud. Mycol.">
        <title>101 Dothideomycetes genomes: a test case for predicting lifestyles and emergence of pathogens.</title>
        <authorList>
            <person name="Haridas S."/>
            <person name="Albert R."/>
            <person name="Binder M."/>
            <person name="Bloem J."/>
            <person name="Labutti K."/>
            <person name="Salamov A."/>
            <person name="Andreopoulos B."/>
            <person name="Baker S."/>
            <person name="Barry K."/>
            <person name="Bills G."/>
            <person name="Bluhm B."/>
            <person name="Cannon C."/>
            <person name="Castanera R."/>
            <person name="Culley D."/>
            <person name="Daum C."/>
            <person name="Ezra D."/>
            <person name="Gonzalez J."/>
            <person name="Henrissat B."/>
            <person name="Kuo A."/>
            <person name="Liang C."/>
            <person name="Lipzen A."/>
            <person name="Lutzoni F."/>
            <person name="Magnuson J."/>
            <person name="Mondo S."/>
            <person name="Nolan M."/>
            <person name="Ohm R."/>
            <person name="Pangilinan J."/>
            <person name="Park H.-J."/>
            <person name="Ramirez L."/>
            <person name="Alfaro M."/>
            <person name="Sun H."/>
            <person name="Tritt A."/>
            <person name="Yoshinaga Y."/>
            <person name="Zwiers L.-H."/>
            <person name="Turgeon B."/>
            <person name="Goodwin S."/>
            <person name="Spatafora J."/>
            <person name="Crous P."/>
            <person name="Grigoriev I."/>
        </authorList>
    </citation>
    <scope>NUCLEOTIDE SEQUENCE</scope>
    <source>
        <strain evidence="3">CBS 123094</strain>
    </source>
</reference>
<feature type="region of interest" description="Disordered" evidence="1">
    <location>
        <begin position="120"/>
        <end position="154"/>
    </location>
</feature>
<gene>
    <name evidence="3" type="ORF">P154DRAFT_559879</name>
</gene>
<keyword evidence="2" id="KW-1133">Transmembrane helix</keyword>
<feature type="transmembrane region" description="Helical" evidence="2">
    <location>
        <begin position="47"/>
        <end position="67"/>
    </location>
</feature>
<evidence type="ECO:0000256" key="2">
    <source>
        <dbReference type="SAM" id="Phobius"/>
    </source>
</evidence>
<feature type="region of interest" description="Disordered" evidence="1">
    <location>
        <begin position="19"/>
        <end position="38"/>
    </location>
</feature>
<accession>A0A6A5X1M9</accession>
<evidence type="ECO:0000313" key="3">
    <source>
        <dbReference type="EMBL" id="KAF2005755.1"/>
    </source>
</evidence>
<evidence type="ECO:0000313" key="4">
    <source>
        <dbReference type="Proteomes" id="UP000799779"/>
    </source>
</evidence>
<protein>
    <submittedName>
        <fullName evidence="3">Uncharacterized protein</fullName>
    </submittedName>
</protein>
<organism evidence="3 4">
    <name type="scientific">Amniculicola lignicola CBS 123094</name>
    <dbReference type="NCBI Taxonomy" id="1392246"/>
    <lineage>
        <taxon>Eukaryota</taxon>
        <taxon>Fungi</taxon>
        <taxon>Dikarya</taxon>
        <taxon>Ascomycota</taxon>
        <taxon>Pezizomycotina</taxon>
        <taxon>Dothideomycetes</taxon>
        <taxon>Pleosporomycetidae</taxon>
        <taxon>Pleosporales</taxon>
        <taxon>Amniculicolaceae</taxon>
        <taxon>Amniculicola</taxon>
    </lineage>
</organism>
<evidence type="ECO:0000256" key="1">
    <source>
        <dbReference type="SAM" id="MobiDB-lite"/>
    </source>
</evidence>
<keyword evidence="2" id="KW-0812">Transmembrane</keyword>
<proteinExistence type="predicted"/>
<feature type="compositionally biased region" description="Polar residues" evidence="1">
    <location>
        <begin position="131"/>
        <end position="154"/>
    </location>
</feature>